<dbReference type="AlphaFoldDB" id="A0A9Q0MI15"/>
<evidence type="ECO:0000313" key="2">
    <source>
        <dbReference type="EMBL" id="KAJ6225523.1"/>
    </source>
</evidence>
<organism evidence="2 3">
    <name type="scientific">Blomia tropicalis</name>
    <name type="common">Mite</name>
    <dbReference type="NCBI Taxonomy" id="40697"/>
    <lineage>
        <taxon>Eukaryota</taxon>
        <taxon>Metazoa</taxon>
        <taxon>Ecdysozoa</taxon>
        <taxon>Arthropoda</taxon>
        <taxon>Chelicerata</taxon>
        <taxon>Arachnida</taxon>
        <taxon>Acari</taxon>
        <taxon>Acariformes</taxon>
        <taxon>Sarcoptiformes</taxon>
        <taxon>Astigmata</taxon>
        <taxon>Glycyphagoidea</taxon>
        <taxon>Echimyopodidae</taxon>
        <taxon>Blomia</taxon>
    </lineage>
</organism>
<feature type="compositionally biased region" description="Acidic residues" evidence="1">
    <location>
        <begin position="17"/>
        <end position="31"/>
    </location>
</feature>
<name>A0A9Q0MI15_BLOTA</name>
<proteinExistence type="predicted"/>
<feature type="compositionally biased region" description="Polar residues" evidence="1">
    <location>
        <begin position="1"/>
        <end position="12"/>
    </location>
</feature>
<dbReference type="Proteomes" id="UP001142055">
    <property type="component" value="Chromosome 1"/>
</dbReference>
<accession>A0A9Q0MI15</accession>
<reference evidence="2" key="1">
    <citation type="submission" date="2022-12" db="EMBL/GenBank/DDBJ databases">
        <title>Genome assemblies of Blomia tropicalis.</title>
        <authorList>
            <person name="Cui Y."/>
        </authorList>
    </citation>
    <scope>NUCLEOTIDE SEQUENCE</scope>
    <source>
        <tissue evidence="2">Adult mites</tissue>
    </source>
</reference>
<keyword evidence="3" id="KW-1185">Reference proteome</keyword>
<evidence type="ECO:0000313" key="3">
    <source>
        <dbReference type="Proteomes" id="UP001142055"/>
    </source>
</evidence>
<gene>
    <name evidence="2" type="ORF">RDWZM_004068</name>
</gene>
<evidence type="ECO:0000256" key="1">
    <source>
        <dbReference type="SAM" id="MobiDB-lite"/>
    </source>
</evidence>
<feature type="region of interest" description="Disordered" evidence="1">
    <location>
        <begin position="1"/>
        <end position="40"/>
    </location>
</feature>
<protein>
    <submittedName>
        <fullName evidence="2">Uncharacterized protein</fullName>
    </submittedName>
</protein>
<sequence>MDNEIDVNNSPASCYITDEEDGDKDGEDDDDSNKSKTKRVRGDNIAYYSEKCFASLNEAKSYLKQQHQWNYKSKSSSSEGVRLLYLCKYSNVCAARRSIWMPKNCSDQSYHVQSNMKDHTHKERRLIGIPYNVKNEINSMWKNGIRKPRMIEKQLRLANLQLPKITQLNNYLITLRRSERKSEKVDELSSQ</sequence>
<comment type="caution">
    <text evidence="2">The sequence shown here is derived from an EMBL/GenBank/DDBJ whole genome shotgun (WGS) entry which is preliminary data.</text>
</comment>
<dbReference type="EMBL" id="JAPWDV010000001">
    <property type="protein sequence ID" value="KAJ6225523.1"/>
    <property type="molecule type" value="Genomic_DNA"/>
</dbReference>